<dbReference type="eggNOG" id="COG3285">
    <property type="taxonomic scope" value="Bacteria"/>
</dbReference>
<protein>
    <submittedName>
        <fullName evidence="2">DNA polymerase LigD, polymerase domain protein</fullName>
    </submittedName>
</protein>
<evidence type="ECO:0000259" key="1">
    <source>
        <dbReference type="Pfam" id="PF21686"/>
    </source>
</evidence>
<dbReference type="InterPro" id="IPR052171">
    <property type="entry name" value="NHEJ_LigD"/>
</dbReference>
<dbReference type="Gene3D" id="3.90.920.10">
    <property type="entry name" value="DNA primase, PRIM domain"/>
    <property type="match status" value="1"/>
</dbReference>
<dbReference type="STRING" id="706587.Desti_0133"/>
<dbReference type="HOGENOM" id="CLU_008325_1_2_7"/>
<accession>I4BZY9</accession>
<dbReference type="PATRIC" id="fig|706587.4.peg.151"/>
<keyword evidence="3" id="KW-1185">Reference proteome</keyword>
<dbReference type="Proteomes" id="UP000006055">
    <property type="component" value="Chromosome"/>
</dbReference>
<dbReference type="AlphaFoldDB" id="I4BZY9"/>
<dbReference type="NCBIfam" id="TIGR02778">
    <property type="entry name" value="ligD_pol"/>
    <property type="match status" value="1"/>
</dbReference>
<dbReference type="PANTHER" id="PTHR42705:SF2">
    <property type="entry name" value="BIFUNCTIONAL NON-HOMOLOGOUS END JOINING PROTEIN LIGD"/>
    <property type="match status" value="1"/>
</dbReference>
<reference evidence="3" key="1">
    <citation type="submission" date="2012-06" db="EMBL/GenBank/DDBJ databases">
        <title>Complete sequence of chromosome of Desulfomonile tiedjei DSM 6799.</title>
        <authorList>
            <person name="Lucas S."/>
            <person name="Copeland A."/>
            <person name="Lapidus A."/>
            <person name="Glavina del Rio T."/>
            <person name="Dalin E."/>
            <person name="Tice H."/>
            <person name="Bruce D."/>
            <person name="Goodwin L."/>
            <person name="Pitluck S."/>
            <person name="Peters L."/>
            <person name="Ovchinnikova G."/>
            <person name="Zeytun A."/>
            <person name="Lu M."/>
            <person name="Kyrpides N."/>
            <person name="Mavromatis K."/>
            <person name="Ivanova N."/>
            <person name="Brettin T."/>
            <person name="Detter J.C."/>
            <person name="Han C."/>
            <person name="Larimer F."/>
            <person name="Land M."/>
            <person name="Hauser L."/>
            <person name="Markowitz V."/>
            <person name="Cheng J.-F."/>
            <person name="Hugenholtz P."/>
            <person name="Woyke T."/>
            <person name="Wu D."/>
            <person name="Spring S."/>
            <person name="Schroeder M."/>
            <person name="Brambilla E."/>
            <person name="Klenk H.-P."/>
            <person name="Eisen J.A."/>
        </authorList>
    </citation>
    <scope>NUCLEOTIDE SEQUENCE [LARGE SCALE GENOMIC DNA]</scope>
    <source>
        <strain evidence="3">ATCC 49306 / DSM 6799 / DCB-1</strain>
    </source>
</reference>
<sequence length="309" mass="34795">MKHTRSDNTKSSITIEGKKLHLTNLDKVLYPATGFTKGQVIEYYAKISEVLLPHVKNRPLTLKRYPNGVDGEYFYEKMCPSHHPDWIQTTRVASQHRKFVDYCTIDGLASLIWVANLASLELHTSLSHSDNVLRPSMIVFDLDPGEPAGLLQCVEVSLIFRDMLRDLGLAGFAKTSGGKGLHLYVPLNTETDYDRTKTFAQALARSLAKRMPKLVTANMRKDLRKGKVFVDWSQNDDHKTTVCVYSLRAREKPTVSAPIAWSTLETCHKKKNASGLVLDTEQVLKQVEKEGDLFAEVVSLRQKLPELAV</sequence>
<dbReference type="KEGG" id="dti:Desti_0133"/>
<dbReference type="RefSeq" id="WP_014808039.1">
    <property type="nucleotide sequence ID" value="NC_018025.1"/>
</dbReference>
<dbReference type="PANTHER" id="PTHR42705">
    <property type="entry name" value="BIFUNCTIONAL NON-HOMOLOGOUS END JOINING PROTEIN LIGD"/>
    <property type="match status" value="1"/>
</dbReference>
<evidence type="ECO:0000313" key="3">
    <source>
        <dbReference type="Proteomes" id="UP000006055"/>
    </source>
</evidence>
<feature type="domain" description="DNA ligase D polymerase" evidence="1">
    <location>
        <begin position="36"/>
        <end position="294"/>
    </location>
</feature>
<proteinExistence type="predicted"/>
<evidence type="ECO:0000313" key="2">
    <source>
        <dbReference type="EMBL" id="AFM22880.1"/>
    </source>
</evidence>
<dbReference type="CDD" id="cd04863">
    <property type="entry name" value="MtLigD_Pol_like"/>
    <property type="match status" value="1"/>
</dbReference>
<organism evidence="2 3">
    <name type="scientific">Desulfomonile tiedjei (strain ATCC 49306 / DSM 6799 / DCB-1)</name>
    <dbReference type="NCBI Taxonomy" id="706587"/>
    <lineage>
        <taxon>Bacteria</taxon>
        <taxon>Pseudomonadati</taxon>
        <taxon>Thermodesulfobacteriota</taxon>
        <taxon>Desulfomonilia</taxon>
        <taxon>Desulfomonilales</taxon>
        <taxon>Desulfomonilaceae</taxon>
        <taxon>Desulfomonile</taxon>
    </lineage>
</organism>
<dbReference type="InterPro" id="IPR014145">
    <property type="entry name" value="LigD_pol_dom"/>
</dbReference>
<dbReference type="Pfam" id="PF21686">
    <property type="entry name" value="LigD_Prim-Pol"/>
    <property type="match status" value="1"/>
</dbReference>
<dbReference type="EMBL" id="CP003360">
    <property type="protein sequence ID" value="AFM22880.1"/>
    <property type="molecule type" value="Genomic_DNA"/>
</dbReference>
<dbReference type="InterPro" id="IPR033649">
    <property type="entry name" value="MtLigD_Pol-like"/>
</dbReference>
<name>I4BZY9_DESTA</name>
<gene>
    <name evidence="2" type="ordered locus">Desti_0133</name>
</gene>